<dbReference type="InterPro" id="IPR037066">
    <property type="entry name" value="Plug_dom_sf"/>
</dbReference>
<evidence type="ECO:0000256" key="1">
    <source>
        <dbReference type="ARBA" id="ARBA00004571"/>
    </source>
</evidence>
<evidence type="ECO:0000256" key="2">
    <source>
        <dbReference type="ARBA" id="ARBA00022448"/>
    </source>
</evidence>
<keyword evidence="6 15" id="KW-0732">Signal</keyword>
<dbReference type="PANTHER" id="PTHR32552:SF81">
    <property type="entry name" value="TONB-DEPENDENT OUTER MEMBRANE RECEPTOR"/>
    <property type="match status" value="1"/>
</dbReference>
<dbReference type="InterPro" id="IPR012910">
    <property type="entry name" value="Plug_dom"/>
</dbReference>
<evidence type="ECO:0000256" key="3">
    <source>
        <dbReference type="ARBA" id="ARBA00022452"/>
    </source>
</evidence>
<evidence type="ECO:0000256" key="6">
    <source>
        <dbReference type="ARBA" id="ARBA00022729"/>
    </source>
</evidence>
<dbReference type="InterPro" id="IPR000531">
    <property type="entry name" value="Beta-barrel_TonB"/>
</dbReference>
<protein>
    <submittedName>
        <fullName evidence="18">TonB-dependent receptor</fullName>
    </submittedName>
</protein>
<dbReference type="EMBL" id="NWVD01000001">
    <property type="protein sequence ID" value="PCG10967.1"/>
    <property type="molecule type" value="Genomic_DNA"/>
</dbReference>
<evidence type="ECO:0000256" key="13">
    <source>
        <dbReference type="PROSITE-ProRule" id="PRU10144"/>
    </source>
</evidence>
<keyword evidence="9 14" id="KW-0798">TonB box</keyword>
<evidence type="ECO:0000256" key="15">
    <source>
        <dbReference type="SAM" id="SignalP"/>
    </source>
</evidence>
<evidence type="ECO:0000259" key="16">
    <source>
        <dbReference type="Pfam" id="PF00593"/>
    </source>
</evidence>
<keyword evidence="19" id="KW-1185">Reference proteome</keyword>
<keyword evidence="3 12" id="KW-1134">Transmembrane beta strand</keyword>
<evidence type="ECO:0000256" key="8">
    <source>
        <dbReference type="ARBA" id="ARBA00023065"/>
    </source>
</evidence>
<feature type="signal peptide" evidence="15">
    <location>
        <begin position="1"/>
        <end position="22"/>
    </location>
</feature>
<dbReference type="GO" id="GO:0009279">
    <property type="term" value="C:cell outer membrane"/>
    <property type="evidence" value="ECO:0007669"/>
    <property type="project" value="UniProtKB-SubCell"/>
</dbReference>
<dbReference type="Gene3D" id="2.170.130.10">
    <property type="entry name" value="TonB-dependent receptor, plug domain"/>
    <property type="match status" value="1"/>
</dbReference>
<evidence type="ECO:0000256" key="7">
    <source>
        <dbReference type="ARBA" id="ARBA00023004"/>
    </source>
</evidence>
<evidence type="ECO:0000256" key="14">
    <source>
        <dbReference type="RuleBase" id="RU003357"/>
    </source>
</evidence>
<keyword evidence="2 12" id="KW-0813">Transport</keyword>
<evidence type="ECO:0000256" key="10">
    <source>
        <dbReference type="ARBA" id="ARBA00023136"/>
    </source>
</evidence>
<sequence length="937" mass="99248">MTRYTLLAACAAACFVAPIAAAQATTDANAGQAAPADQTAGGAQDLNAADIVVTAQGRAQALADVPVAISAVNADSLALSGANDIRQLNQLAPSLLVTSTGSEANGSPRIRGIGTVGDNPGLESSVVVLIDGVYRSRAGIGLNELGEIDRVEVLRGPQGTLGGRNSSAGLISVVSKRPSFTFGANGEVTYGNFDFWRLAAGVTGPISETLAFRLDGVYVKRDGFYNDRTNDTTINDRDRFFGRAQLVFEPTDAISFRLIGDYTKRDESCCAATYVSPSMNEFIGNLTTPVGSVNAGVAAGSNGNNIINVLRDLGQNLGAFNQNYSRDVSVTPGRSYGGKMEDWGVSGQLDWDFGGVKLTSITAYRDYYNTQAGDVDYGTVDILYNANDGNNRRQFRTFTQELRLNGSAFGDKLDWLIGGFFMDEKYRGRSNLRFGSQYGRFATCRLISGGGLAALYNPAAAGCVASQAAFSGAFGAAGAPLLASLLRLDGLNDRGSTVDFYNQNTTSFAAFTHNIIHITDTFDLTLGLRYTKDKKRFSATFGNDNVACTQNQAALTPFLTNTALAAVAGGIIGLSCQGNSTAELNGVSIADERSEDEFTGTAIASWKPIDDLLVYGSYSRGYKAGGFNFDRSALKAPTLPFASFGGGSAQAGAQALARNLQFDAETVNAFEIGFKYATGPFSLSAAAFRQDFSNFQLNTFDGTVFIVENVNGCSSSLGGGDRDQSKFTAAPNYNAAAATTGACPSGDVGYGVRSQGVELEATLVPIRDFRVTAGMTYADTKFREQLVGRASGAPLNQALRKLPGQQLSLAAPITVTGSVAFTPDIGSSGLSALFYVDTRLTGDYNTGSDLFPQKVQDGFALVNARVGIRGPSERWAVELWAQNIFNKDYAQVAFNSPFQEGANTAAFQDPQYPGGRQIFSNFLAEPRTYGVTLRGRF</sequence>
<dbReference type="PROSITE" id="PS01156">
    <property type="entry name" value="TONB_DEPENDENT_REC_2"/>
    <property type="match status" value="1"/>
</dbReference>
<evidence type="ECO:0000259" key="17">
    <source>
        <dbReference type="Pfam" id="PF07715"/>
    </source>
</evidence>
<dbReference type="Pfam" id="PF07715">
    <property type="entry name" value="Plug"/>
    <property type="match status" value="1"/>
</dbReference>
<evidence type="ECO:0000313" key="18">
    <source>
        <dbReference type="EMBL" id="PCG10967.1"/>
    </source>
</evidence>
<evidence type="ECO:0000256" key="5">
    <source>
        <dbReference type="ARBA" id="ARBA00022692"/>
    </source>
</evidence>
<dbReference type="InterPro" id="IPR036942">
    <property type="entry name" value="Beta-barrel_TonB_sf"/>
</dbReference>
<keyword evidence="8" id="KW-0406">Ion transport</keyword>
<evidence type="ECO:0000256" key="9">
    <source>
        <dbReference type="ARBA" id="ARBA00023077"/>
    </source>
</evidence>
<feature type="short sequence motif" description="TonB C-terminal box" evidence="13">
    <location>
        <begin position="920"/>
        <end position="937"/>
    </location>
</feature>
<reference evidence="18 19" key="1">
    <citation type="submission" date="2017-09" db="EMBL/GenBank/DDBJ databases">
        <title>Sphingomonas ginsenosidimutans KACC 14949, whole genome shotgun sequence.</title>
        <authorList>
            <person name="Feng G."/>
            <person name="Zhu H."/>
        </authorList>
    </citation>
    <scope>NUCLEOTIDE SEQUENCE [LARGE SCALE GENOMIC DNA]</scope>
    <source>
        <strain evidence="18 19">KACC 14949</strain>
    </source>
</reference>
<dbReference type="SUPFAM" id="SSF56935">
    <property type="entry name" value="Porins"/>
    <property type="match status" value="1"/>
</dbReference>
<dbReference type="InterPro" id="IPR010917">
    <property type="entry name" value="TonB_rcpt_CS"/>
</dbReference>
<feature type="domain" description="TonB-dependent receptor-like beta-barrel" evidence="16">
    <location>
        <begin position="387"/>
        <end position="884"/>
    </location>
</feature>
<comment type="similarity">
    <text evidence="12 14">Belongs to the TonB-dependent receptor family.</text>
</comment>
<keyword evidence="5 12" id="KW-0812">Transmembrane</keyword>
<comment type="subcellular location">
    <subcellularLocation>
        <location evidence="1 12">Cell outer membrane</location>
        <topology evidence="1 12">Multi-pass membrane protein</topology>
    </subcellularLocation>
</comment>
<keyword evidence="11 12" id="KW-0998">Cell outer membrane</keyword>
<dbReference type="AlphaFoldDB" id="A0A2A4I4X8"/>
<dbReference type="PROSITE" id="PS52016">
    <property type="entry name" value="TONB_DEPENDENT_REC_3"/>
    <property type="match status" value="1"/>
</dbReference>
<comment type="caution">
    <text evidence="18">The sequence shown here is derived from an EMBL/GenBank/DDBJ whole genome shotgun (WGS) entry which is preliminary data.</text>
</comment>
<evidence type="ECO:0000256" key="4">
    <source>
        <dbReference type="ARBA" id="ARBA00022496"/>
    </source>
</evidence>
<evidence type="ECO:0000256" key="12">
    <source>
        <dbReference type="PROSITE-ProRule" id="PRU01360"/>
    </source>
</evidence>
<feature type="domain" description="TonB-dependent receptor plug" evidence="17">
    <location>
        <begin position="62"/>
        <end position="169"/>
    </location>
</feature>
<dbReference type="PANTHER" id="PTHR32552">
    <property type="entry name" value="FERRICHROME IRON RECEPTOR-RELATED"/>
    <property type="match status" value="1"/>
</dbReference>
<gene>
    <name evidence="18" type="ORF">COA17_04405</name>
</gene>
<dbReference type="RefSeq" id="WP_096610821.1">
    <property type="nucleotide sequence ID" value="NZ_NWVD01000001.1"/>
</dbReference>
<accession>A0A2A4I4X8</accession>
<keyword evidence="10 12" id="KW-0472">Membrane</keyword>
<evidence type="ECO:0000256" key="11">
    <source>
        <dbReference type="ARBA" id="ARBA00023237"/>
    </source>
</evidence>
<organism evidence="18 19">
    <name type="scientific">Sphingomonas ginsenosidimutans</name>
    <dbReference type="NCBI Taxonomy" id="862134"/>
    <lineage>
        <taxon>Bacteria</taxon>
        <taxon>Pseudomonadati</taxon>
        <taxon>Pseudomonadota</taxon>
        <taxon>Alphaproteobacteria</taxon>
        <taxon>Sphingomonadales</taxon>
        <taxon>Sphingomonadaceae</taxon>
        <taxon>Sphingomonas</taxon>
    </lineage>
</organism>
<proteinExistence type="inferred from homology"/>
<dbReference type="Proteomes" id="UP000218784">
    <property type="component" value="Unassembled WGS sequence"/>
</dbReference>
<keyword evidence="4" id="KW-0410">Iron transport</keyword>
<keyword evidence="18" id="KW-0675">Receptor</keyword>
<dbReference type="GO" id="GO:0006826">
    <property type="term" value="P:iron ion transport"/>
    <property type="evidence" value="ECO:0007669"/>
    <property type="project" value="UniProtKB-KW"/>
</dbReference>
<dbReference type="Pfam" id="PF00593">
    <property type="entry name" value="TonB_dep_Rec_b-barrel"/>
    <property type="match status" value="1"/>
</dbReference>
<dbReference type="Gene3D" id="2.40.170.20">
    <property type="entry name" value="TonB-dependent receptor, beta-barrel domain"/>
    <property type="match status" value="1"/>
</dbReference>
<name>A0A2A4I4X8_9SPHN</name>
<dbReference type="InterPro" id="IPR039426">
    <property type="entry name" value="TonB-dep_rcpt-like"/>
</dbReference>
<keyword evidence="7" id="KW-0408">Iron</keyword>
<evidence type="ECO:0000313" key="19">
    <source>
        <dbReference type="Proteomes" id="UP000218784"/>
    </source>
</evidence>
<feature type="chain" id="PRO_5012878735" evidence="15">
    <location>
        <begin position="23"/>
        <end position="937"/>
    </location>
</feature>